<sequence>MWRTWSGARVGPRQIVAMLAVLAVLVAAAVELGRPSLVAVGLVGPVLVGLDCAAGRRRR</sequence>
<reference evidence="2 3" key="1">
    <citation type="submission" date="2019-11" db="EMBL/GenBank/DDBJ databases">
        <title>Acidiferrimicrobium australis gen. nov., sp. nov., an acidophilic and obligately heterotrophic, member of the Actinobacteria that catalyses dissimilatory oxido- reduction of iron isolated from metal-rich acidic water in Chile.</title>
        <authorList>
            <person name="Gonzalez D."/>
            <person name="Huber K."/>
            <person name="Hedrich S."/>
            <person name="Rojas-Villalobos C."/>
            <person name="Quatrini R."/>
            <person name="Dinamarca M.A."/>
            <person name="Schwarz A."/>
            <person name="Canales C."/>
            <person name="Nancucheo I."/>
        </authorList>
    </citation>
    <scope>NUCLEOTIDE SEQUENCE [LARGE SCALE GENOMIC DNA]</scope>
    <source>
        <strain evidence="2 3">USS-CCA1</strain>
    </source>
</reference>
<organism evidence="2 3">
    <name type="scientific">Acidiferrimicrobium australe</name>
    <dbReference type="NCBI Taxonomy" id="2664430"/>
    <lineage>
        <taxon>Bacteria</taxon>
        <taxon>Bacillati</taxon>
        <taxon>Actinomycetota</taxon>
        <taxon>Acidimicrobiia</taxon>
        <taxon>Acidimicrobiales</taxon>
        <taxon>Acidimicrobiaceae</taxon>
        <taxon>Acidiferrimicrobium</taxon>
    </lineage>
</organism>
<evidence type="ECO:0000313" key="2">
    <source>
        <dbReference type="EMBL" id="MST33217.1"/>
    </source>
</evidence>
<keyword evidence="3" id="KW-1185">Reference proteome</keyword>
<protein>
    <submittedName>
        <fullName evidence="2">Uncharacterized protein</fullName>
    </submittedName>
</protein>
<feature type="transmembrane region" description="Helical" evidence="1">
    <location>
        <begin position="12"/>
        <end position="30"/>
    </location>
</feature>
<gene>
    <name evidence="2" type="ORF">GHK86_10855</name>
</gene>
<dbReference type="Proteomes" id="UP000437736">
    <property type="component" value="Unassembled WGS sequence"/>
</dbReference>
<evidence type="ECO:0000256" key="1">
    <source>
        <dbReference type="SAM" id="Phobius"/>
    </source>
</evidence>
<keyword evidence="1" id="KW-1133">Transmembrane helix</keyword>
<evidence type="ECO:0000313" key="3">
    <source>
        <dbReference type="Proteomes" id="UP000437736"/>
    </source>
</evidence>
<name>A0ABW9QU56_9ACTN</name>
<feature type="transmembrane region" description="Helical" evidence="1">
    <location>
        <begin position="36"/>
        <end position="54"/>
    </location>
</feature>
<dbReference type="EMBL" id="WJHE01000525">
    <property type="protein sequence ID" value="MST33217.1"/>
    <property type="molecule type" value="Genomic_DNA"/>
</dbReference>
<keyword evidence="1" id="KW-0472">Membrane</keyword>
<proteinExistence type="predicted"/>
<accession>A0ABW9QU56</accession>
<keyword evidence="1" id="KW-0812">Transmembrane</keyword>
<comment type="caution">
    <text evidence="2">The sequence shown here is derived from an EMBL/GenBank/DDBJ whole genome shotgun (WGS) entry which is preliminary data.</text>
</comment>